<dbReference type="Proteomes" id="UP000663760">
    <property type="component" value="Chromosome 4"/>
</dbReference>
<dbReference type="Pfam" id="PF12854">
    <property type="entry name" value="PPR_1"/>
    <property type="match status" value="1"/>
</dbReference>
<dbReference type="PANTHER" id="PTHR24015">
    <property type="entry name" value="OS07G0578800 PROTEIN-RELATED"/>
    <property type="match status" value="1"/>
</dbReference>
<dbReference type="InterPro" id="IPR046848">
    <property type="entry name" value="E_motif"/>
</dbReference>
<name>A0A7I8KDT6_SPIIN</name>
<dbReference type="InterPro" id="IPR046960">
    <property type="entry name" value="PPR_At4g14850-like_plant"/>
</dbReference>
<dbReference type="OrthoDB" id="1372509at2759"/>
<dbReference type="GO" id="GO:0009451">
    <property type="term" value="P:RNA modification"/>
    <property type="evidence" value="ECO:0007669"/>
    <property type="project" value="InterPro"/>
</dbReference>
<dbReference type="NCBIfam" id="TIGR00756">
    <property type="entry name" value="PPR"/>
    <property type="match status" value="4"/>
</dbReference>
<organism evidence="3 4">
    <name type="scientific">Spirodela intermedia</name>
    <name type="common">Intermediate duckweed</name>
    <dbReference type="NCBI Taxonomy" id="51605"/>
    <lineage>
        <taxon>Eukaryota</taxon>
        <taxon>Viridiplantae</taxon>
        <taxon>Streptophyta</taxon>
        <taxon>Embryophyta</taxon>
        <taxon>Tracheophyta</taxon>
        <taxon>Spermatophyta</taxon>
        <taxon>Magnoliopsida</taxon>
        <taxon>Liliopsida</taxon>
        <taxon>Araceae</taxon>
        <taxon>Lemnoideae</taxon>
        <taxon>Spirodela</taxon>
    </lineage>
</organism>
<evidence type="ECO:0000256" key="1">
    <source>
        <dbReference type="ARBA" id="ARBA00022737"/>
    </source>
</evidence>
<feature type="repeat" description="PPR" evidence="2">
    <location>
        <begin position="224"/>
        <end position="258"/>
    </location>
</feature>
<sequence length="512" mass="54552">MLHPQLEAQIHAHIVKSPSPHLLNYIIRSAAHSAVPEAALHVFNHLLRRSAPHDHFSFTFAVKACCSLLRRHACAATKGREIHARALKSGHFADIFVQNSLVSLYAASSDVDSASSVFSGITFPDVVSWTSFMAGLARNGRIAEAIAVFSRMDLEPNPVTLVAVLSACSRLRALQLGKSVHGHRLRTTHGDRNIILDNAIMEMYMRCGATDTARHMFTIMTHRDVFSWTTAISGCTRNGRPDEAISVFRAMVLCGEAVPNEATLVSVLGACASMAALTSGKWVHSYMDMAGVGVGGIAGNALMNMYAKCGDMASALEVFHELPEKDLTAWCTLIGGMALNGLGKHAIKLFSLMIRHGVQPDGVAFLAVLSACRHAGLVDQGLLFLSAMGRASCVSPEKQHYGCVADMLGRAGMLEEAEAFVAEIMPGGLDGAVRSALLNACKIHGREAKGCKHLVDGELAGGGGTYALLCNAFAGAGDWSLAVGVRDAMRRKGVKKAVGCSWLDPPLEQPTA</sequence>
<reference evidence="3" key="1">
    <citation type="submission" date="2020-02" db="EMBL/GenBank/DDBJ databases">
        <authorList>
            <person name="Scholz U."/>
            <person name="Mascher M."/>
            <person name="Fiebig A."/>
        </authorList>
    </citation>
    <scope>NUCLEOTIDE SEQUENCE</scope>
</reference>
<protein>
    <submittedName>
        <fullName evidence="3">Uncharacterized protein</fullName>
    </submittedName>
</protein>
<gene>
    <name evidence="3" type="ORF">SI8410_04006087</name>
</gene>
<evidence type="ECO:0000313" key="4">
    <source>
        <dbReference type="Proteomes" id="UP000663760"/>
    </source>
</evidence>
<dbReference type="InterPro" id="IPR002885">
    <property type="entry name" value="PPR_rpt"/>
</dbReference>
<feature type="repeat" description="PPR" evidence="2">
    <location>
        <begin position="326"/>
        <end position="360"/>
    </location>
</feature>
<dbReference type="AlphaFoldDB" id="A0A7I8KDT6"/>
<dbReference type="PROSITE" id="PS51375">
    <property type="entry name" value="PPR"/>
    <property type="match status" value="3"/>
</dbReference>
<dbReference type="Gene3D" id="1.25.40.10">
    <property type="entry name" value="Tetratricopeptide repeat domain"/>
    <property type="match status" value="4"/>
</dbReference>
<accession>A0A7I8KDT6</accession>
<dbReference type="PANTHER" id="PTHR24015:SF1063">
    <property type="entry name" value="OS12G0156900 PROTEIN"/>
    <property type="match status" value="1"/>
</dbReference>
<dbReference type="Pfam" id="PF01535">
    <property type="entry name" value="PPR"/>
    <property type="match status" value="3"/>
</dbReference>
<dbReference type="EMBL" id="LR746267">
    <property type="protein sequence ID" value="CAA7395426.1"/>
    <property type="molecule type" value="Genomic_DNA"/>
</dbReference>
<dbReference type="FunFam" id="1.25.40.10:FF:000090">
    <property type="entry name" value="Pentatricopeptide repeat-containing protein, chloroplastic"/>
    <property type="match status" value="1"/>
</dbReference>
<dbReference type="InterPro" id="IPR011990">
    <property type="entry name" value="TPR-like_helical_dom_sf"/>
</dbReference>
<feature type="repeat" description="PPR" evidence="2">
    <location>
        <begin position="125"/>
        <end position="155"/>
    </location>
</feature>
<evidence type="ECO:0000313" key="3">
    <source>
        <dbReference type="EMBL" id="CAA7395426.1"/>
    </source>
</evidence>
<dbReference type="Pfam" id="PF20431">
    <property type="entry name" value="E_motif"/>
    <property type="match status" value="1"/>
</dbReference>
<evidence type="ECO:0000256" key="2">
    <source>
        <dbReference type="PROSITE-ProRule" id="PRU00708"/>
    </source>
</evidence>
<dbReference type="GO" id="GO:0003723">
    <property type="term" value="F:RNA binding"/>
    <property type="evidence" value="ECO:0007669"/>
    <property type="project" value="InterPro"/>
</dbReference>
<keyword evidence="1" id="KW-0677">Repeat</keyword>
<keyword evidence="4" id="KW-1185">Reference proteome</keyword>
<dbReference type="FunFam" id="1.25.40.10:FF:000344">
    <property type="entry name" value="Pentatricopeptide repeat-containing protein"/>
    <property type="match status" value="1"/>
</dbReference>
<proteinExistence type="predicted"/>